<dbReference type="Gene3D" id="3.40.50.1820">
    <property type="entry name" value="alpha/beta hydrolase"/>
    <property type="match status" value="1"/>
</dbReference>
<dbReference type="AlphaFoldDB" id="A0A2A2AA38"/>
<dbReference type="PANTHER" id="PTHR43142:SF1">
    <property type="entry name" value="CARBOXYLIC ESTER HYDROLASE"/>
    <property type="match status" value="1"/>
</dbReference>
<evidence type="ECO:0000256" key="2">
    <source>
        <dbReference type="ARBA" id="ARBA00022801"/>
    </source>
</evidence>
<dbReference type="EMBL" id="NSJF01000003">
    <property type="protein sequence ID" value="PAT34637.1"/>
    <property type="molecule type" value="Genomic_DNA"/>
</dbReference>
<comment type="similarity">
    <text evidence="1">Belongs to the type-B carboxylesterase/lipase family.</text>
</comment>
<accession>A0A2A2AA38</accession>
<proteinExistence type="inferred from homology"/>
<organism evidence="4 5">
    <name type="scientific">Vandammella animalimorsus</name>
    <dbReference type="NCBI Taxonomy" id="2029117"/>
    <lineage>
        <taxon>Bacteria</taxon>
        <taxon>Pseudomonadati</taxon>
        <taxon>Pseudomonadota</taxon>
        <taxon>Betaproteobacteria</taxon>
        <taxon>Burkholderiales</taxon>
        <taxon>Comamonadaceae</taxon>
        <taxon>Vandammella</taxon>
    </lineage>
</organism>
<feature type="domain" description="Carboxylesterase type B" evidence="3">
    <location>
        <begin position="18"/>
        <end position="229"/>
    </location>
</feature>
<sequence>MRTVVAFPSSQARVDGVDVQAWYGLRYAHAPRRFAPAEAAGGQLSVQCLQQVPVFPQLPSRLTAAMGEGGANPQDEDAFFLNVWAPAQAQGLPVLLFIHGGAWMTGGGSMAWYDATRLAAQGLVVVNVNYRIGALGHLGWSQAHELPLPAADLLLALQWVAEHVHAYGGDAGRITLMGQSAGGWYAHLLSVLPQARGMLDRVALLSMGVRQPWPTERQRMVTAAAAARVADLSSGGADLHSASAALVLRAGLSALPHEAFRLGYAAAAFLPVASAGLPQGLLEPGWAAQACHARAVYLRHTADECAAFFFQTPAQRQVTQQQVDEALASWPAADLPPSLCRHGRFLGAQSGLSPYRQLVAAASWRQFQRFPHEYAKQLRQLGKSVQLARFTLESPLDGFHSGHCLDLPFQFGQLSAWADAPMLAGLRLEMLEAVSRHWMAEIVSFTVRDLAPHAPANGVPFAT</sequence>
<gene>
    <name evidence="4" type="ORF">CK620_07015</name>
</gene>
<dbReference type="PANTHER" id="PTHR43142">
    <property type="entry name" value="CARBOXYLIC ESTER HYDROLASE"/>
    <property type="match status" value="1"/>
</dbReference>
<comment type="caution">
    <text evidence="4">The sequence shown here is derived from an EMBL/GenBank/DDBJ whole genome shotgun (WGS) entry which is preliminary data.</text>
</comment>
<dbReference type="RefSeq" id="WP_095549714.1">
    <property type="nucleotide sequence ID" value="NZ_NSJF01000003.1"/>
</dbReference>
<dbReference type="InterPro" id="IPR029058">
    <property type="entry name" value="AB_hydrolase_fold"/>
</dbReference>
<dbReference type="SUPFAM" id="SSF53474">
    <property type="entry name" value="alpha/beta-Hydrolases"/>
    <property type="match status" value="1"/>
</dbReference>
<dbReference type="Proteomes" id="UP000217999">
    <property type="component" value="Unassembled WGS sequence"/>
</dbReference>
<evidence type="ECO:0000313" key="5">
    <source>
        <dbReference type="Proteomes" id="UP000217999"/>
    </source>
</evidence>
<evidence type="ECO:0000259" key="3">
    <source>
        <dbReference type="Pfam" id="PF00135"/>
    </source>
</evidence>
<protein>
    <submittedName>
        <fullName evidence="4">Carboxylesterase</fullName>
    </submittedName>
</protein>
<dbReference type="Pfam" id="PF00135">
    <property type="entry name" value="COesterase"/>
    <property type="match status" value="1"/>
</dbReference>
<dbReference type="InterPro" id="IPR002018">
    <property type="entry name" value="CarbesteraseB"/>
</dbReference>
<name>A0A2A2AA38_9BURK</name>
<reference evidence="4 5" key="1">
    <citation type="submission" date="2017-08" db="EMBL/GenBank/DDBJ databases">
        <title>WGS of Clinical strains of the CDC Group NO-1 linked to zoonotic infections in humans.</title>
        <authorList>
            <person name="Bernier A.-M."/>
            <person name="Bernard K."/>
        </authorList>
    </citation>
    <scope>NUCLEOTIDE SEQUENCE [LARGE SCALE GENOMIC DNA]</scope>
    <source>
        <strain evidence="4 5">NML03-0146</strain>
    </source>
</reference>
<keyword evidence="2" id="KW-0378">Hydrolase</keyword>
<evidence type="ECO:0000313" key="4">
    <source>
        <dbReference type="EMBL" id="PAT34637.1"/>
    </source>
</evidence>
<dbReference type="GO" id="GO:0016787">
    <property type="term" value="F:hydrolase activity"/>
    <property type="evidence" value="ECO:0007669"/>
    <property type="project" value="UniProtKB-KW"/>
</dbReference>
<evidence type="ECO:0000256" key="1">
    <source>
        <dbReference type="ARBA" id="ARBA00005964"/>
    </source>
</evidence>